<organism evidence="5 6">
    <name type="scientific">Methanobacterium bryantii</name>
    <dbReference type="NCBI Taxonomy" id="2161"/>
    <lineage>
        <taxon>Archaea</taxon>
        <taxon>Methanobacteriati</taxon>
        <taxon>Methanobacteriota</taxon>
        <taxon>Methanomada group</taxon>
        <taxon>Methanobacteria</taxon>
        <taxon>Methanobacteriales</taxon>
        <taxon>Methanobacteriaceae</taxon>
        <taxon>Methanobacterium</taxon>
    </lineage>
</organism>
<dbReference type="InterPro" id="IPR027417">
    <property type="entry name" value="P-loop_NTPase"/>
</dbReference>
<reference evidence="5 6" key="1">
    <citation type="journal article" date="2017" name="BMC Genomics">
        <title>Genomic analysis of methanogenic archaea reveals a shift towards energy conservation.</title>
        <authorList>
            <person name="Gilmore S.P."/>
            <person name="Henske J.K."/>
            <person name="Sexton J.A."/>
            <person name="Solomon K.V."/>
            <person name="Seppala S."/>
            <person name="Yoo J.I."/>
            <person name="Huyett L.M."/>
            <person name="Pressman A."/>
            <person name="Cogan J.Z."/>
            <person name="Kivenson V."/>
            <person name="Peng X."/>
            <person name="Tan Y."/>
            <person name="Valentine D.L."/>
            <person name="O'Malley M.A."/>
        </authorList>
    </citation>
    <scope>NUCLEOTIDE SEQUENCE [LARGE SCALE GENOMIC DNA]</scope>
    <source>
        <strain evidence="5 6">M.o.H.</strain>
    </source>
</reference>
<keyword evidence="6" id="KW-1185">Reference proteome</keyword>
<dbReference type="GO" id="GO:0005524">
    <property type="term" value="F:ATP binding"/>
    <property type="evidence" value="ECO:0007669"/>
    <property type="project" value="UniProtKB-KW"/>
</dbReference>
<dbReference type="PANTHER" id="PTHR42711">
    <property type="entry name" value="ABC TRANSPORTER ATP-BINDING PROTEIN"/>
    <property type="match status" value="1"/>
</dbReference>
<dbReference type="AlphaFoldDB" id="A0A2A2H2I0"/>
<gene>
    <name evidence="5" type="ORF">ASJ80_00800</name>
</gene>
<dbReference type="Proteomes" id="UP000217784">
    <property type="component" value="Unassembled WGS sequence"/>
</dbReference>
<evidence type="ECO:0000259" key="4">
    <source>
        <dbReference type="PROSITE" id="PS50893"/>
    </source>
</evidence>
<dbReference type="PROSITE" id="PS00211">
    <property type="entry name" value="ABC_TRANSPORTER_1"/>
    <property type="match status" value="1"/>
</dbReference>
<accession>A0A2A2H2I0</accession>
<evidence type="ECO:0000313" key="6">
    <source>
        <dbReference type="Proteomes" id="UP000217784"/>
    </source>
</evidence>
<dbReference type="SUPFAM" id="SSF52540">
    <property type="entry name" value="P-loop containing nucleoside triphosphate hydrolases"/>
    <property type="match status" value="1"/>
</dbReference>
<dbReference type="OrthoDB" id="87732at2157"/>
<evidence type="ECO:0000256" key="1">
    <source>
        <dbReference type="ARBA" id="ARBA00022448"/>
    </source>
</evidence>
<comment type="caution">
    <text evidence="5">The sequence shown here is derived from an EMBL/GenBank/DDBJ whole genome shotgun (WGS) entry which is preliminary data.</text>
</comment>
<dbReference type="EMBL" id="LMVM01000038">
    <property type="protein sequence ID" value="PAV03524.1"/>
    <property type="molecule type" value="Genomic_DNA"/>
</dbReference>
<dbReference type="SMART" id="SM00382">
    <property type="entry name" value="AAA"/>
    <property type="match status" value="1"/>
</dbReference>
<keyword evidence="3 5" id="KW-0067">ATP-binding</keyword>
<evidence type="ECO:0000313" key="5">
    <source>
        <dbReference type="EMBL" id="PAV03524.1"/>
    </source>
</evidence>
<dbReference type="PANTHER" id="PTHR42711:SF18">
    <property type="entry name" value="ABC TRANSPORTER, ATP-BINDING PROTEIN"/>
    <property type="match status" value="1"/>
</dbReference>
<dbReference type="RefSeq" id="WP_069582941.1">
    <property type="nucleotide sequence ID" value="NZ_LMVM01000038.1"/>
</dbReference>
<dbReference type="InterPro" id="IPR050763">
    <property type="entry name" value="ABC_transporter_ATP-binding"/>
</dbReference>
<dbReference type="InterPro" id="IPR003593">
    <property type="entry name" value="AAA+_ATPase"/>
</dbReference>
<proteinExistence type="predicted"/>
<dbReference type="InterPro" id="IPR003439">
    <property type="entry name" value="ABC_transporter-like_ATP-bd"/>
</dbReference>
<keyword evidence="2" id="KW-0547">Nucleotide-binding</keyword>
<dbReference type="GO" id="GO:0016887">
    <property type="term" value="F:ATP hydrolysis activity"/>
    <property type="evidence" value="ECO:0007669"/>
    <property type="project" value="InterPro"/>
</dbReference>
<sequence length="305" mass="34419">MIDAENLTKKFGTFTAVDNLTLHVDQGEIFGFLGPNGAGKTTTMRMLSCLISKTSGDAWIAGYDISDDADSLKIRKIIGLLPENVSLYDDLTAYKNLDFYGKLYECTETQRKENIKHFLKMLGLWDKRDAAVGTFSKGMKQKLAIARALIHDPEILFLDEPTANLDPESSKTVRDFILELKKEKKTIFINTHNLDEAQRTCDKIGIFNTKLMVIDTPEKLEESVWGNKTVIQLEQITDKILRALDKLPLKNIITNDNKLIIDLFNPEKENPTVVDVIVRAGGQVQYVTKLSPTLEDAYLKFVRGD</sequence>
<dbReference type="PROSITE" id="PS50893">
    <property type="entry name" value="ABC_TRANSPORTER_2"/>
    <property type="match status" value="1"/>
</dbReference>
<keyword evidence="1" id="KW-0813">Transport</keyword>
<evidence type="ECO:0000256" key="2">
    <source>
        <dbReference type="ARBA" id="ARBA00022741"/>
    </source>
</evidence>
<evidence type="ECO:0000256" key="3">
    <source>
        <dbReference type="ARBA" id="ARBA00022840"/>
    </source>
</evidence>
<dbReference type="Gene3D" id="3.40.50.300">
    <property type="entry name" value="P-loop containing nucleotide triphosphate hydrolases"/>
    <property type="match status" value="1"/>
</dbReference>
<name>A0A2A2H2I0_METBR</name>
<feature type="domain" description="ABC transporter" evidence="4">
    <location>
        <begin position="2"/>
        <end position="233"/>
    </location>
</feature>
<dbReference type="InterPro" id="IPR017871">
    <property type="entry name" value="ABC_transporter-like_CS"/>
</dbReference>
<dbReference type="Pfam" id="PF00005">
    <property type="entry name" value="ABC_tran"/>
    <property type="match status" value="1"/>
</dbReference>
<protein>
    <submittedName>
        <fullName evidence="5">Multidrug ABC transporter ATP-binding protein</fullName>
    </submittedName>
</protein>